<dbReference type="PATRIC" id="fig|1422.17.peg.2292"/>
<gene>
    <name evidence="3" type="ORF">B4114_2928</name>
    <name evidence="2" type="ORF">GS8_93</name>
</gene>
<evidence type="ECO:0000313" key="5">
    <source>
        <dbReference type="Proteomes" id="UP000773850"/>
    </source>
</evidence>
<dbReference type="EMBL" id="LQYY01000155">
    <property type="protein sequence ID" value="KYD30739.1"/>
    <property type="molecule type" value="Genomic_DNA"/>
</dbReference>
<reference evidence="3 4" key="1">
    <citation type="submission" date="2016-01" db="EMBL/GenBank/DDBJ databases">
        <title>Draft Genome Sequences of Seven Thermophilic Sporeformers Isolated from Foods.</title>
        <authorList>
            <person name="Berendsen E.M."/>
            <person name="Wells-Bennik M.H."/>
            <person name="Krawcyk A.O."/>
            <person name="De Jong A."/>
            <person name="Holsappel S."/>
            <person name="Eijlander R.T."/>
            <person name="Kuipers O.P."/>
        </authorList>
    </citation>
    <scope>NUCLEOTIDE SEQUENCE [LARGE SCALE GENOMIC DNA]</scope>
    <source>
        <strain evidence="3 4">B4114</strain>
    </source>
</reference>
<dbReference type="Pfam" id="PF00874">
    <property type="entry name" value="PRD"/>
    <property type="match status" value="1"/>
</dbReference>
<name>A0A150N218_GEOSE</name>
<evidence type="ECO:0000313" key="2">
    <source>
        <dbReference type="EMBL" id="KAF6512614.1"/>
    </source>
</evidence>
<dbReference type="InterPro" id="IPR036634">
    <property type="entry name" value="PRD_sf"/>
</dbReference>
<evidence type="ECO:0000259" key="1">
    <source>
        <dbReference type="PROSITE" id="PS51372"/>
    </source>
</evidence>
<dbReference type="Proteomes" id="UP000773850">
    <property type="component" value="Unassembled WGS sequence"/>
</dbReference>
<keyword evidence="5" id="KW-1185">Reference proteome</keyword>
<dbReference type="Gene3D" id="1.10.1790.10">
    <property type="entry name" value="PRD domain"/>
    <property type="match status" value="1"/>
</dbReference>
<dbReference type="SUPFAM" id="SSF63520">
    <property type="entry name" value="PTS-regulatory domain, PRD"/>
    <property type="match status" value="1"/>
</dbReference>
<dbReference type="Proteomes" id="UP000075517">
    <property type="component" value="Unassembled WGS sequence"/>
</dbReference>
<dbReference type="InterPro" id="IPR011608">
    <property type="entry name" value="PRD"/>
</dbReference>
<evidence type="ECO:0000313" key="3">
    <source>
        <dbReference type="EMBL" id="KYD30739.1"/>
    </source>
</evidence>
<proteinExistence type="predicted"/>
<reference evidence="2 5" key="2">
    <citation type="submission" date="2016-03" db="EMBL/GenBank/DDBJ databases">
        <title>Spore heat resistance.</title>
        <authorList>
            <person name="Boekhorst J."/>
            <person name="Berendsen E.M."/>
            <person name="Wells-Bennik M.H."/>
            <person name="Kuipers O.P."/>
        </authorList>
    </citation>
    <scope>NUCLEOTIDE SEQUENCE [LARGE SCALE GENOMIC DNA]</scope>
    <source>
        <strain evidence="2 5">GS8</strain>
    </source>
</reference>
<protein>
    <submittedName>
        <fullName evidence="2">SacPA operon antiterminator</fullName>
    </submittedName>
</protein>
<feature type="domain" description="PRD" evidence="1">
    <location>
        <begin position="1"/>
        <end position="42"/>
    </location>
</feature>
<organism evidence="3 4">
    <name type="scientific">Geobacillus stearothermophilus</name>
    <name type="common">Bacillus stearothermophilus</name>
    <dbReference type="NCBI Taxonomy" id="1422"/>
    <lineage>
        <taxon>Bacteria</taxon>
        <taxon>Bacillati</taxon>
        <taxon>Bacillota</taxon>
        <taxon>Bacilli</taxon>
        <taxon>Bacillales</taxon>
        <taxon>Anoxybacillaceae</taxon>
        <taxon>Geobacillus</taxon>
    </lineage>
</organism>
<dbReference type="RefSeq" id="WP_231107673.1">
    <property type="nucleotide sequence ID" value="NZ_LQYY01000155.1"/>
</dbReference>
<dbReference type="PROSITE" id="PS51372">
    <property type="entry name" value="PRD_2"/>
    <property type="match status" value="1"/>
</dbReference>
<evidence type="ECO:0000313" key="4">
    <source>
        <dbReference type="Proteomes" id="UP000075517"/>
    </source>
</evidence>
<sequence length="42" mass="5092">MAFRIHKILNNNAVVVLKEYGIRFPEEELAYIVLHIQRLRKR</sequence>
<accession>A0A150N218</accession>
<dbReference type="AlphaFoldDB" id="A0A150N218"/>
<dbReference type="EMBL" id="LUCS01000003">
    <property type="protein sequence ID" value="KAF6512614.1"/>
    <property type="molecule type" value="Genomic_DNA"/>
</dbReference>
<dbReference type="GO" id="GO:0006355">
    <property type="term" value="P:regulation of DNA-templated transcription"/>
    <property type="evidence" value="ECO:0007669"/>
    <property type="project" value="InterPro"/>
</dbReference>
<comment type="caution">
    <text evidence="3">The sequence shown here is derived from an EMBL/GenBank/DDBJ whole genome shotgun (WGS) entry which is preliminary data.</text>
</comment>